<dbReference type="InterPro" id="IPR000182">
    <property type="entry name" value="GNAT_dom"/>
</dbReference>
<feature type="domain" description="N-acetyltransferase" evidence="1">
    <location>
        <begin position="1"/>
        <end position="149"/>
    </location>
</feature>
<dbReference type="EMBL" id="LCRD01000072">
    <property type="protein sequence ID" value="KKW28442.1"/>
    <property type="molecule type" value="Genomic_DNA"/>
</dbReference>
<dbReference type="InterPro" id="IPR016181">
    <property type="entry name" value="Acyl_CoA_acyltransferase"/>
</dbReference>
<sequence>MLVRLVTIQDFEAIYTIGLDCPELQTNPTQPFMEPEELRWAIDNPNGIFLLGENDGEPVGFIYVNMQDVERPMPGRLACLVYLAIVQSKRSRGFATQLYAAAVERLRNSGVETLYGWAHAGEHSPIEAFLSRQGFAPGGLYRWYDRKIK</sequence>
<name>A0A0G1ZK68_9BACT</name>
<dbReference type="SUPFAM" id="SSF55729">
    <property type="entry name" value="Acyl-CoA N-acyltransferases (Nat)"/>
    <property type="match status" value="1"/>
</dbReference>
<dbReference type="AlphaFoldDB" id="A0A0G1ZK68"/>
<dbReference type="PROSITE" id="PS51186">
    <property type="entry name" value="GNAT"/>
    <property type="match status" value="1"/>
</dbReference>
<accession>A0A0G1ZK68</accession>
<dbReference type="GO" id="GO:0016747">
    <property type="term" value="F:acyltransferase activity, transferring groups other than amino-acyl groups"/>
    <property type="evidence" value="ECO:0007669"/>
    <property type="project" value="InterPro"/>
</dbReference>
<gene>
    <name evidence="2" type="ORF">UY72_C0072G0002</name>
</gene>
<reference evidence="2 3" key="1">
    <citation type="journal article" date="2015" name="Nature">
        <title>rRNA introns, odd ribosomes, and small enigmatic genomes across a large radiation of phyla.</title>
        <authorList>
            <person name="Brown C.T."/>
            <person name="Hug L.A."/>
            <person name="Thomas B.C."/>
            <person name="Sharon I."/>
            <person name="Castelle C.J."/>
            <person name="Singh A."/>
            <person name="Wilkins M.J."/>
            <person name="Williams K.H."/>
            <person name="Banfield J.F."/>
        </authorList>
    </citation>
    <scope>NUCLEOTIDE SEQUENCE [LARGE SCALE GENOMIC DNA]</scope>
</reference>
<evidence type="ECO:0000259" key="1">
    <source>
        <dbReference type="PROSITE" id="PS51186"/>
    </source>
</evidence>
<dbReference type="CDD" id="cd04301">
    <property type="entry name" value="NAT_SF"/>
    <property type="match status" value="1"/>
</dbReference>
<evidence type="ECO:0000313" key="3">
    <source>
        <dbReference type="Proteomes" id="UP000034846"/>
    </source>
</evidence>
<comment type="caution">
    <text evidence="2">The sequence shown here is derived from an EMBL/GenBank/DDBJ whole genome shotgun (WGS) entry which is preliminary data.</text>
</comment>
<organism evidence="2 3">
    <name type="scientific">Candidatus Uhrbacteria bacterium GW2011_GWD2_52_7</name>
    <dbReference type="NCBI Taxonomy" id="1618989"/>
    <lineage>
        <taxon>Bacteria</taxon>
        <taxon>Candidatus Uhriibacteriota</taxon>
    </lineage>
</organism>
<proteinExistence type="predicted"/>
<dbReference type="Gene3D" id="3.40.630.30">
    <property type="match status" value="1"/>
</dbReference>
<dbReference type="Pfam" id="PF00583">
    <property type="entry name" value="Acetyltransf_1"/>
    <property type="match status" value="1"/>
</dbReference>
<evidence type="ECO:0000313" key="2">
    <source>
        <dbReference type="EMBL" id="KKW28442.1"/>
    </source>
</evidence>
<protein>
    <recommendedName>
        <fullName evidence="1">N-acetyltransferase domain-containing protein</fullName>
    </recommendedName>
</protein>
<dbReference type="Proteomes" id="UP000034846">
    <property type="component" value="Unassembled WGS sequence"/>
</dbReference>